<keyword evidence="13" id="KW-0594">Phospholipid biosynthesis</keyword>
<evidence type="ECO:0000313" key="20">
    <source>
        <dbReference type="Proteomes" id="UP000886833"/>
    </source>
</evidence>
<evidence type="ECO:0000256" key="4">
    <source>
        <dbReference type="ARBA" id="ARBA00010441"/>
    </source>
</evidence>
<feature type="transmembrane region" description="Helical" evidence="18">
    <location>
        <begin position="12"/>
        <end position="33"/>
    </location>
</feature>
<reference evidence="19" key="1">
    <citation type="submission" date="2020-10" db="EMBL/GenBank/DDBJ databases">
        <authorList>
            <person name="Gilroy R."/>
        </authorList>
    </citation>
    <scope>NUCLEOTIDE SEQUENCE</scope>
    <source>
        <strain evidence="19">CHK195-26880</strain>
    </source>
</reference>
<evidence type="ECO:0000256" key="12">
    <source>
        <dbReference type="ARBA" id="ARBA00023136"/>
    </source>
</evidence>
<evidence type="ECO:0000256" key="6">
    <source>
        <dbReference type="ARBA" id="ARBA00014944"/>
    </source>
</evidence>
<dbReference type="AlphaFoldDB" id="A0A9D1KBW1"/>
<protein>
    <recommendedName>
        <fullName evidence="6 16">CDP-diacylglycerol--glycerol-3-phosphate 3-phosphatidyltransferase</fullName>
        <ecNumber evidence="5 16">2.7.8.5</ecNumber>
    </recommendedName>
</protein>
<dbReference type="Gene3D" id="1.20.120.1760">
    <property type="match status" value="1"/>
</dbReference>
<comment type="subcellular location">
    <subcellularLocation>
        <location evidence="2">Membrane</location>
        <topology evidence="2">Multi-pass membrane protein</topology>
    </subcellularLocation>
</comment>
<evidence type="ECO:0000256" key="11">
    <source>
        <dbReference type="ARBA" id="ARBA00023098"/>
    </source>
</evidence>
<evidence type="ECO:0000256" key="3">
    <source>
        <dbReference type="ARBA" id="ARBA00005042"/>
    </source>
</evidence>
<evidence type="ECO:0000256" key="8">
    <source>
        <dbReference type="ARBA" id="ARBA00022679"/>
    </source>
</evidence>
<dbReference type="PIRSF" id="PIRSF000847">
    <property type="entry name" value="Phos_ph_gly_syn"/>
    <property type="match status" value="1"/>
</dbReference>
<evidence type="ECO:0000256" key="5">
    <source>
        <dbReference type="ARBA" id="ARBA00013170"/>
    </source>
</evidence>
<evidence type="ECO:0000256" key="7">
    <source>
        <dbReference type="ARBA" id="ARBA00022516"/>
    </source>
</evidence>
<evidence type="ECO:0000256" key="2">
    <source>
        <dbReference type="ARBA" id="ARBA00004141"/>
    </source>
</evidence>
<comment type="pathway">
    <text evidence="3">Phospholipid metabolism; phosphatidylglycerol biosynthesis; phosphatidylglycerol from CDP-diacylglycerol: step 1/2.</text>
</comment>
<dbReference type="InterPro" id="IPR050324">
    <property type="entry name" value="CDP-alcohol_PTase-I"/>
</dbReference>
<keyword evidence="10 18" id="KW-1133">Transmembrane helix</keyword>
<dbReference type="EC" id="2.7.8.5" evidence="5 16"/>
<dbReference type="EMBL" id="DVKQ01000049">
    <property type="protein sequence ID" value="HIT37571.1"/>
    <property type="molecule type" value="Genomic_DNA"/>
</dbReference>
<organism evidence="19 20">
    <name type="scientific">Candidatus Onthousia faecipullorum</name>
    <dbReference type="NCBI Taxonomy" id="2840887"/>
    <lineage>
        <taxon>Bacteria</taxon>
        <taxon>Bacillati</taxon>
        <taxon>Bacillota</taxon>
        <taxon>Bacilli</taxon>
        <taxon>Candidatus Onthousia</taxon>
    </lineage>
</organism>
<evidence type="ECO:0000256" key="14">
    <source>
        <dbReference type="ARBA" id="ARBA00023264"/>
    </source>
</evidence>
<keyword evidence="8 17" id="KW-0808">Transferase</keyword>
<comment type="catalytic activity">
    <reaction evidence="15">
        <text>a CDP-1,2-diacyl-sn-glycerol + sn-glycerol 3-phosphate = a 1,2-diacyl-sn-glycero-3-phospho-(1'-sn-glycero-3'-phosphate) + CMP + H(+)</text>
        <dbReference type="Rhea" id="RHEA:12593"/>
        <dbReference type="ChEBI" id="CHEBI:15378"/>
        <dbReference type="ChEBI" id="CHEBI:57597"/>
        <dbReference type="ChEBI" id="CHEBI:58332"/>
        <dbReference type="ChEBI" id="CHEBI:60110"/>
        <dbReference type="ChEBI" id="CHEBI:60377"/>
        <dbReference type="EC" id="2.7.8.5"/>
    </reaction>
</comment>
<evidence type="ECO:0000256" key="18">
    <source>
        <dbReference type="SAM" id="Phobius"/>
    </source>
</evidence>
<feature type="transmembrane region" description="Helical" evidence="18">
    <location>
        <begin position="169"/>
        <end position="188"/>
    </location>
</feature>
<dbReference type="PROSITE" id="PS00379">
    <property type="entry name" value="CDP_ALCOHOL_P_TRANSF"/>
    <property type="match status" value="1"/>
</dbReference>
<accession>A0A9D1KBW1</accession>
<dbReference type="InterPro" id="IPR043130">
    <property type="entry name" value="CDP-OH_PTrfase_TM_dom"/>
</dbReference>
<evidence type="ECO:0000256" key="16">
    <source>
        <dbReference type="NCBIfam" id="TIGR00560"/>
    </source>
</evidence>
<proteinExistence type="inferred from homology"/>
<dbReference type="NCBIfam" id="TIGR00560">
    <property type="entry name" value="pgsA"/>
    <property type="match status" value="1"/>
</dbReference>
<reference evidence="19" key="2">
    <citation type="journal article" date="2021" name="PeerJ">
        <title>Extensive microbial diversity within the chicken gut microbiome revealed by metagenomics and culture.</title>
        <authorList>
            <person name="Gilroy R."/>
            <person name="Ravi A."/>
            <person name="Getino M."/>
            <person name="Pursley I."/>
            <person name="Horton D.L."/>
            <person name="Alikhan N.F."/>
            <person name="Baker D."/>
            <person name="Gharbi K."/>
            <person name="Hall N."/>
            <person name="Watson M."/>
            <person name="Adriaenssens E.M."/>
            <person name="Foster-Nyarko E."/>
            <person name="Jarju S."/>
            <person name="Secka A."/>
            <person name="Antonio M."/>
            <person name="Oren A."/>
            <person name="Chaudhuri R.R."/>
            <person name="La Ragione R."/>
            <person name="Hildebrand F."/>
            <person name="Pallen M.J."/>
        </authorList>
    </citation>
    <scope>NUCLEOTIDE SEQUENCE</scope>
    <source>
        <strain evidence="19">CHK195-26880</strain>
    </source>
</reference>
<sequence>MNIPTKLTFLRIILTIVMIIILIFPFYLVGFSFPQFEVSGIYIKLEYIIAGIIFIIASLTDFLDGYLARKNNEVTDLGKMLDAIADKALVNSALIILAYKGFIPVAIPVIIIFRDTIVDAIKMQASSKGKVVAAIKSGKIKTASMMVGLALVFFYNLPFELWNIRVDDFLIYFATIMSIISMIEYFNLNKKLILGPKED</sequence>
<dbReference type="InterPro" id="IPR004570">
    <property type="entry name" value="Phosphatidylglycerol_P_synth"/>
</dbReference>
<dbReference type="InterPro" id="IPR000462">
    <property type="entry name" value="CDP-OH_P_trans"/>
</dbReference>
<evidence type="ECO:0000256" key="10">
    <source>
        <dbReference type="ARBA" id="ARBA00022989"/>
    </source>
</evidence>
<dbReference type="Proteomes" id="UP000886833">
    <property type="component" value="Unassembled WGS sequence"/>
</dbReference>
<dbReference type="GO" id="GO:0016020">
    <property type="term" value="C:membrane"/>
    <property type="evidence" value="ECO:0007669"/>
    <property type="project" value="UniProtKB-SubCell"/>
</dbReference>
<dbReference type="GO" id="GO:0046474">
    <property type="term" value="P:glycerophospholipid biosynthetic process"/>
    <property type="evidence" value="ECO:0007669"/>
    <property type="project" value="TreeGrafter"/>
</dbReference>
<keyword evidence="9 18" id="KW-0812">Transmembrane</keyword>
<feature type="transmembrane region" description="Helical" evidence="18">
    <location>
        <begin position="88"/>
        <end position="113"/>
    </location>
</feature>
<comment type="caution">
    <text evidence="19">The sequence shown here is derived from an EMBL/GenBank/DDBJ whole genome shotgun (WGS) entry which is preliminary data.</text>
</comment>
<keyword evidence="14" id="KW-1208">Phospholipid metabolism</keyword>
<evidence type="ECO:0000256" key="1">
    <source>
        <dbReference type="ARBA" id="ARBA00003973"/>
    </source>
</evidence>
<keyword evidence="12 18" id="KW-0472">Membrane</keyword>
<gene>
    <name evidence="19" type="primary">pgsA</name>
    <name evidence="19" type="ORF">IAB59_03725</name>
</gene>
<dbReference type="InterPro" id="IPR048254">
    <property type="entry name" value="CDP_ALCOHOL_P_TRANSF_CS"/>
</dbReference>
<feature type="transmembrane region" description="Helical" evidence="18">
    <location>
        <begin position="45"/>
        <end position="68"/>
    </location>
</feature>
<feature type="transmembrane region" description="Helical" evidence="18">
    <location>
        <begin position="140"/>
        <end position="157"/>
    </location>
</feature>
<dbReference type="PANTHER" id="PTHR14269">
    <property type="entry name" value="CDP-DIACYLGLYCEROL--GLYCEROL-3-PHOSPHATE 3-PHOSPHATIDYLTRANSFERASE-RELATED"/>
    <property type="match status" value="1"/>
</dbReference>
<dbReference type="GO" id="GO:0008444">
    <property type="term" value="F:CDP-diacylglycerol-glycerol-3-phosphate 3-phosphatidyltransferase activity"/>
    <property type="evidence" value="ECO:0007669"/>
    <property type="project" value="UniProtKB-UniRule"/>
</dbReference>
<evidence type="ECO:0000256" key="9">
    <source>
        <dbReference type="ARBA" id="ARBA00022692"/>
    </source>
</evidence>
<name>A0A9D1KBW1_9FIRM</name>
<keyword evidence="11" id="KW-0443">Lipid metabolism</keyword>
<evidence type="ECO:0000256" key="15">
    <source>
        <dbReference type="ARBA" id="ARBA00048586"/>
    </source>
</evidence>
<dbReference type="Pfam" id="PF01066">
    <property type="entry name" value="CDP-OH_P_transf"/>
    <property type="match status" value="1"/>
</dbReference>
<dbReference type="PANTHER" id="PTHR14269:SF62">
    <property type="entry name" value="CDP-DIACYLGLYCEROL--GLYCEROL-3-PHOSPHATE 3-PHOSPHATIDYLTRANSFERASE 1, CHLOROPLASTIC"/>
    <property type="match status" value="1"/>
</dbReference>
<comment type="similarity">
    <text evidence="4 17">Belongs to the CDP-alcohol phosphatidyltransferase class-I family.</text>
</comment>
<evidence type="ECO:0000256" key="13">
    <source>
        <dbReference type="ARBA" id="ARBA00023209"/>
    </source>
</evidence>
<evidence type="ECO:0000313" key="19">
    <source>
        <dbReference type="EMBL" id="HIT37571.1"/>
    </source>
</evidence>
<evidence type="ECO:0000256" key="17">
    <source>
        <dbReference type="RuleBase" id="RU003750"/>
    </source>
</evidence>
<comment type="function">
    <text evidence="1">This protein catalyzes the committed step to the synthesis of the acidic phospholipids.</text>
</comment>
<keyword evidence="7" id="KW-0444">Lipid biosynthesis</keyword>